<organism evidence="5">
    <name type="scientific">marine sediment metagenome</name>
    <dbReference type="NCBI Taxonomy" id="412755"/>
    <lineage>
        <taxon>unclassified sequences</taxon>
        <taxon>metagenomes</taxon>
        <taxon>ecological metagenomes</taxon>
    </lineage>
</organism>
<evidence type="ECO:0000256" key="3">
    <source>
        <dbReference type="SAM" id="MobiDB-lite"/>
    </source>
</evidence>
<gene>
    <name evidence="5" type="ORF">S01H4_08949</name>
</gene>
<dbReference type="InterPro" id="IPR027417">
    <property type="entry name" value="P-loop_NTPase"/>
</dbReference>
<proteinExistence type="predicted"/>
<dbReference type="PANTHER" id="PTHR30258:SF2">
    <property type="entry name" value="COMG OPERON PROTEIN 1"/>
    <property type="match status" value="1"/>
</dbReference>
<feature type="non-terminal residue" evidence="5">
    <location>
        <position position="1"/>
    </location>
</feature>
<feature type="compositionally biased region" description="Basic and acidic residues" evidence="3">
    <location>
        <begin position="1"/>
        <end position="14"/>
    </location>
</feature>
<dbReference type="CDD" id="cd01129">
    <property type="entry name" value="PulE-GspE-like"/>
    <property type="match status" value="1"/>
</dbReference>
<reference evidence="5" key="1">
    <citation type="journal article" date="2014" name="Front. Microbiol.">
        <title>High frequency of phylogenetically diverse reductive dehalogenase-homologous genes in deep subseafloor sedimentary metagenomes.</title>
        <authorList>
            <person name="Kawai M."/>
            <person name="Futagami T."/>
            <person name="Toyoda A."/>
            <person name="Takaki Y."/>
            <person name="Nishi S."/>
            <person name="Hori S."/>
            <person name="Arai W."/>
            <person name="Tsubouchi T."/>
            <person name="Morono Y."/>
            <person name="Uchiyama I."/>
            <person name="Ito T."/>
            <person name="Fujiyama A."/>
            <person name="Inagaki F."/>
            <person name="Takami H."/>
        </authorList>
    </citation>
    <scope>NUCLEOTIDE SEQUENCE</scope>
    <source>
        <strain evidence="5">Expedition CK06-06</strain>
    </source>
</reference>
<keyword evidence="1" id="KW-0547">Nucleotide-binding</keyword>
<dbReference type="SUPFAM" id="SSF52540">
    <property type="entry name" value="P-loop containing nucleoside triphosphate hydrolases"/>
    <property type="match status" value="1"/>
</dbReference>
<feature type="domain" description="Bacterial type II secretion system protein E" evidence="4">
    <location>
        <begin position="271"/>
        <end position="285"/>
    </location>
</feature>
<dbReference type="InterPro" id="IPR001482">
    <property type="entry name" value="T2SS/T4SS_dom"/>
</dbReference>
<dbReference type="PROSITE" id="PS00662">
    <property type="entry name" value="T2SP_E"/>
    <property type="match status" value="1"/>
</dbReference>
<comment type="caution">
    <text evidence="5">The sequence shown here is derived from an EMBL/GenBank/DDBJ whole genome shotgun (WGS) entry which is preliminary data.</text>
</comment>
<feature type="compositionally biased region" description="Basic and acidic residues" evidence="3">
    <location>
        <begin position="22"/>
        <end position="35"/>
    </location>
</feature>
<sequence length="389" mass="43540">EKDTDQDKPKEKVSIKFSTQDDQDKEKAKKDKAEEPTAIEKIELEGRIGSLIQEQVKNKEQLQEIINKGSVPKIVAGMINFAINKRASDIHIQPTNKDSRLRFRIDGVLGDILEIPKDLHPAIISRIKILSKLRIDERRIPQDGRFEVHFEEREVDLRVSTLPTTFNEKIVMRLLDKTKQEFKLEDLGISGSSFDRLIKNIERPFGMVIATGPTGSGKSTTLYGALTRINKPEINIVTLEDPVEYELDGVSQSQARPDIGFSFANGLRSVLRQDPDVVMVGEIRDKETAEMSIHAALTGHLLFSTLHTNDAAGAIPRLIDMGIEPFLISSAANAFLAQRLIRKICPKCKEKDPKFNADAKAKIKKILANCLTKTALSFKEIPPINGMLI</sequence>
<dbReference type="AlphaFoldDB" id="X1ATF5"/>
<dbReference type="Pfam" id="PF00437">
    <property type="entry name" value="T2SSE"/>
    <property type="match status" value="1"/>
</dbReference>
<name>X1ATF5_9ZZZZ</name>
<evidence type="ECO:0000256" key="1">
    <source>
        <dbReference type="ARBA" id="ARBA00022741"/>
    </source>
</evidence>
<keyword evidence="2" id="KW-0067">ATP-binding</keyword>
<protein>
    <recommendedName>
        <fullName evidence="4">Bacterial type II secretion system protein E domain-containing protein</fullName>
    </recommendedName>
</protein>
<dbReference type="GO" id="GO:0005886">
    <property type="term" value="C:plasma membrane"/>
    <property type="evidence" value="ECO:0007669"/>
    <property type="project" value="TreeGrafter"/>
</dbReference>
<evidence type="ECO:0000259" key="4">
    <source>
        <dbReference type="PROSITE" id="PS00662"/>
    </source>
</evidence>
<accession>X1ATF5</accession>
<dbReference type="GO" id="GO:0005524">
    <property type="term" value="F:ATP binding"/>
    <property type="evidence" value="ECO:0007669"/>
    <property type="project" value="UniProtKB-KW"/>
</dbReference>
<feature type="region of interest" description="Disordered" evidence="3">
    <location>
        <begin position="1"/>
        <end position="35"/>
    </location>
</feature>
<dbReference type="Gene3D" id="3.40.50.300">
    <property type="entry name" value="P-loop containing nucleotide triphosphate hydrolases"/>
    <property type="match status" value="1"/>
</dbReference>
<dbReference type="Gene3D" id="3.30.450.90">
    <property type="match status" value="1"/>
</dbReference>
<dbReference type="GO" id="GO:0016887">
    <property type="term" value="F:ATP hydrolysis activity"/>
    <property type="evidence" value="ECO:0007669"/>
    <property type="project" value="TreeGrafter"/>
</dbReference>
<evidence type="ECO:0000313" key="5">
    <source>
        <dbReference type="EMBL" id="GAG72562.1"/>
    </source>
</evidence>
<dbReference type="EMBL" id="BART01003155">
    <property type="protein sequence ID" value="GAG72562.1"/>
    <property type="molecule type" value="Genomic_DNA"/>
</dbReference>
<dbReference type="PANTHER" id="PTHR30258">
    <property type="entry name" value="TYPE II SECRETION SYSTEM PROTEIN GSPE-RELATED"/>
    <property type="match status" value="1"/>
</dbReference>
<evidence type="ECO:0000256" key="2">
    <source>
        <dbReference type="ARBA" id="ARBA00022840"/>
    </source>
</evidence>